<dbReference type="Ensembl" id="ENSPANT00000079391.1">
    <property type="protein sequence ID" value="ENSPANP00000055453.1"/>
    <property type="gene ID" value="ENSPANG00000047729.1"/>
</dbReference>
<dbReference type="PANTHER" id="PTHR12138:SF155">
    <property type="entry name" value="DOWN SYNDROME CRITICAL REGION PROTEIN 8"/>
    <property type="match status" value="1"/>
</dbReference>
<evidence type="ECO:0000313" key="1">
    <source>
        <dbReference type="Ensembl" id="ENSPANP00000055453.1"/>
    </source>
</evidence>
<sequence>MIKLSIFKGLALPLRLEGNGAISAHCSLCFLSSGNRLTSVSQVARTTGTCHHTQLLFLYFVEIGFCHGVQPCLELLNSCDPPSLASQSAGITSTYVIFMHGLFIL</sequence>
<proteinExistence type="predicted"/>
<evidence type="ECO:0000313" key="2">
    <source>
        <dbReference type="Proteomes" id="UP000028761"/>
    </source>
</evidence>
<dbReference type="GeneTree" id="ENSGT01120000271815"/>
<organism evidence="1 2">
    <name type="scientific">Papio anubis</name>
    <name type="common">Olive baboon</name>
    <dbReference type="NCBI Taxonomy" id="9555"/>
    <lineage>
        <taxon>Eukaryota</taxon>
        <taxon>Metazoa</taxon>
        <taxon>Chordata</taxon>
        <taxon>Craniata</taxon>
        <taxon>Vertebrata</taxon>
        <taxon>Euteleostomi</taxon>
        <taxon>Mammalia</taxon>
        <taxon>Eutheria</taxon>
        <taxon>Euarchontoglires</taxon>
        <taxon>Primates</taxon>
        <taxon>Haplorrhini</taxon>
        <taxon>Catarrhini</taxon>
        <taxon>Cercopithecidae</taxon>
        <taxon>Cercopithecinae</taxon>
        <taxon>Papio</taxon>
    </lineage>
</organism>
<dbReference type="PANTHER" id="PTHR12138">
    <property type="entry name" value="PRIMATE-EXPANDED PROTEIN FAMILY"/>
    <property type="match status" value="1"/>
</dbReference>
<reference evidence="1" key="3">
    <citation type="submission" date="2025-09" db="UniProtKB">
        <authorList>
            <consortium name="Ensembl"/>
        </authorList>
    </citation>
    <scope>IDENTIFICATION</scope>
</reference>
<dbReference type="PRINTS" id="PR02045">
    <property type="entry name" value="F138DOMAIN"/>
</dbReference>
<dbReference type="OMA" id="CAQHKND"/>
<reference evidence="1" key="2">
    <citation type="submission" date="2025-08" db="UniProtKB">
        <authorList>
            <consortium name="Ensembl"/>
        </authorList>
    </citation>
    <scope>IDENTIFICATION</scope>
</reference>
<keyword evidence="2" id="KW-1185">Reference proteome</keyword>
<name>A0A8I5R1A2_PAPAN</name>
<reference evidence="1 2" key="1">
    <citation type="submission" date="2012-03" db="EMBL/GenBank/DDBJ databases">
        <title>Whole Genome Assembly of Papio anubis.</title>
        <authorList>
            <person name="Liu Y.L."/>
            <person name="Abraham K.A."/>
            <person name="Akbar H.A."/>
            <person name="Ali S.A."/>
            <person name="Anosike U.A."/>
            <person name="Aqrawi P.A."/>
            <person name="Arias F.A."/>
            <person name="Attaway T.A."/>
            <person name="Awwad R.A."/>
            <person name="Babu C.B."/>
            <person name="Bandaranaike D.B."/>
            <person name="Battles P.B."/>
            <person name="Bell A.B."/>
            <person name="Beltran B.B."/>
            <person name="Berhane-Mersha D.B."/>
            <person name="Bess C.B."/>
            <person name="Bickham C.B."/>
            <person name="Bolden T.B."/>
            <person name="Carter K.C."/>
            <person name="Chau D.C."/>
            <person name="Chavez A.C."/>
            <person name="Clerc-Blankenburg K.C."/>
            <person name="Coyle M.C."/>
            <person name="Dao M.D."/>
            <person name="Davila M.L.D."/>
            <person name="Davy-Carroll L.D."/>
            <person name="Denson S.D."/>
            <person name="Dinh H.D."/>
            <person name="Fernandez S.F."/>
            <person name="Fernando P.F."/>
            <person name="Forbes L.F."/>
            <person name="Francis C.F."/>
            <person name="Francisco L.F."/>
            <person name="Fu Q.F."/>
            <person name="Garcia-Iii R.G."/>
            <person name="Garrett T.G."/>
            <person name="Gross S.G."/>
            <person name="Gubbala S.G."/>
            <person name="Hirani K.H."/>
            <person name="Hogues M.H."/>
            <person name="Hollins B.H."/>
            <person name="Jackson L.J."/>
            <person name="Javaid M.J."/>
            <person name="Jhangiani S.J."/>
            <person name="Johnson A.J."/>
            <person name="Johnson B.J."/>
            <person name="Jones J.J."/>
            <person name="Joshi V.J."/>
            <person name="Kalu J.K."/>
            <person name="Khan N.K."/>
            <person name="Korchina V.K."/>
            <person name="Kovar C.K."/>
            <person name="Lago L.L."/>
            <person name="Lara F.L."/>
            <person name="Le T.-K.L."/>
            <person name="Lee S.L."/>
            <person name="Legall-Iii F.L."/>
            <person name="Lemon S.L."/>
            <person name="Liu J.L."/>
            <person name="Liu Y.-S.L."/>
            <person name="Liyanage D.L."/>
            <person name="Lopez J.L."/>
            <person name="Lorensuhewa L.L."/>
            <person name="Mata R.M."/>
            <person name="Mathew T.M."/>
            <person name="Mercado C.M."/>
            <person name="Mercado I.M."/>
            <person name="Morales K.M."/>
            <person name="Morgan M.M."/>
            <person name="Munidasa M.M."/>
            <person name="Ngo D.N."/>
            <person name="Nguyen L.N."/>
            <person name="Nguyen T.N."/>
            <person name="Nguyen N.N."/>
            <person name="Obregon M.O."/>
            <person name="Okwuonu G.O."/>
            <person name="Ongeri F.O."/>
            <person name="Onwere C.O."/>
            <person name="Osifeso I.O."/>
            <person name="Parra A.P."/>
            <person name="Patil S.P."/>
            <person name="Perez A.P."/>
            <person name="Perez Y.P."/>
            <person name="Pham C.P."/>
            <person name="Pu L.-L.P."/>
            <person name="Puazo M.P."/>
            <person name="Quiroz J.Q."/>
            <person name="Rouhana J.R."/>
            <person name="Ruiz M.R."/>
            <person name="Ruiz S.-J.R."/>
            <person name="Saada N.S."/>
            <person name="Santibanez J.S."/>
            <person name="Scheel M.S."/>
            <person name="Schneider B.S."/>
            <person name="Simmons D.S."/>
            <person name="Sisson I.S."/>
            <person name="Tang L.-Y.T."/>
            <person name="Thornton R.T."/>
            <person name="Tisius J.T."/>
            <person name="Toledanes G.T."/>
            <person name="Trejos Z.T."/>
            <person name="Usmani K.U."/>
            <person name="Varghese R.V."/>
            <person name="Vattathil S.V."/>
            <person name="Vee V.V."/>
            <person name="Walker D.W."/>
            <person name="Weissenberger G.W."/>
            <person name="White C.W."/>
            <person name="Williams A.W."/>
            <person name="Woodworth J.W."/>
            <person name="Wright R.W."/>
            <person name="Zhu Y.Z."/>
            <person name="Han Y.H."/>
            <person name="Newsham I.N."/>
            <person name="Nazareth L.N."/>
            <person name="Worley K.W."/>
            <person name="Muzny D.M."/>
            <person name="Rogers J.R."/>
            <person name="Gibbs R.G."/>
        </authorList>
    </citation>
    <scope>NUCLEOTIDE SEQUENCE [LARGE SCALE GENOMIC DNA]</scope>
</reference>
<dbReference type="AlphaFoldDB" id="A0A8I5R1A2"/>
<accession>A0A8I5R1A2</accession>
<protein>
    <submittedName>
        <fullName evidence="1">Uncharacterized protein</fullName>
    </submittedName>
</protein>
<dbReference type="Proteomes" id="UP000028761">
    <property type="component" value="Chromosome 3"/>
</dbReference>